<organism evidence="2 3">
    <name type="scientific">Bifidobacterium animalis subsp. animalis MCC 0483</name>
    <dbReference type="NCBI Taxonomy" id="1365955"/>
    <lineage>
        <taxon>Bacteria</taxon>
        <taxon>Bacillati</taxon>
        <taxon>Actinomycetota</taxon>
        <taxon>Actinomycetes</taxon>
        <taxon>Bifidobacteriales</taxon>
        <taxon>Bifidobacteriaceae</taxon>
        <taxon>Bifidobacterium</taxon>
    </lineage>
</organism>
<proteinExistence type="predicted"/>
<gene>
    <name evidence="2" type="ORF">BAAM0483_05015</name>
</gene>
<keyword evidence="1" id="KW-0732">Signal</keyword>
<comment type="caution">
    <text evidence="2">The sequence shown here is derived from an EMBL/GenBank/DDBJ whole genome shotgun (WGS) entry which is preliminary data.</text>
</comment>
<protein>
    <submittedName>
        <fullName evidence="2">Uncharacterized protein</fullName>
    </submittedName>
</protein>
<feature type="signal peptide" evidence="1">
    <location>
        <begin position="1"/>
        <end position="30"/>
    </location>
</feature>
<dbReference type="Proteomes" id="UP000037239">
    <property type="component" value="Unassembled WGS sequence"/>
</dbReference>
<dbReference type="PROSITE" id="PS51257">
    <property type="entry name" value="PROKAR_LIPOPROTEIN"/>
    <property type="match status" value="1"/>
</dbReference>
<dbReference type="EMBL" id="AWFK01000008">
    <property type="protein sequence ID" value="KOA49508.1"/>
    <property type="molecule type" value="Genomic_DNA"/>
</dbReference>
<sequence>MSRITRRTFAAMSAGVLLITTLSGCGSSQATVKDGAFDTKQPIPASQAFKQKSIWYKCDEPSSENGEVYGKDLYVVGLYVFDGTGKVTYYDYSEKLGALKDKSDEQIISDAKARNRKVAEDALDKVKNDYKDDRSLEYFIDHNSMVAEVEQKMADEYTWNLYSDSEKQAYLDEKAEGEKQAPLEKAKYDKIRNMVKSVSYADPEPATYELSIATDASGNQTAEESLQTTIPNYQLTPIEQINQDANIEYPEPDARVLKLIPINKFQVYNNWYGGFSTLITKVGQTNAGFILDSPNTEGIKVDE</sequence>
<feature type="chain" id="PRO_5044279219" evidence="1">
    <location>
        <begin position="31"/>
        <end position="303"/>
    </location>
</feature>
<accession>A0AB34T8K8</accession>
<name>A0AB34T8K8_9BIFI</name>
<evidence type="ECO:0000313" key="2">
    <source>
        <dbReference type="EMBL" id="KOA49508.1"/>
    </source>
</evidence>
<evidence type="ECO:0000256" key="1">
    <source>
        <dbReference type="SAM" id="SignalP"/>
    </source>
</evidence>
<reference evidence="2 3" key="1">
    <citation type="journal article" date="2015" name="Int J Genomics">
        <title>Comparative Genomics Revealed Genetic Diversity and Species/Strain-Level Differences in Carbohydrate Metabolism of Three Probiotic Bifidobacterial Species.</title>
        <authorList>
            <person name="Odamaki T."/>
            <person name="Horigome A."/>
            <person name="Sugahara H."/>
            <person name="Hashikura N."/>
            <person name="Minami J."/>
            <person name="Xiao J.Z."/>
            <person name="Abe F."/>
        </authorList>
    </citation>
    <scope>NUCLEOTIDE SEQUENCE [LARGE SCALE GENOMIC DNA]</scope>
    <source>
        <strain evidence="2 3">MCC 0483</strain>
    </source>
</reference>
<dbReference type="AlphaFoldDB" id="A0AB34T8K8"/>
<dbReference type="RefSeq" id="WP_052826332.1">
    <property type="nucleotide sequence ID" value="NZ_AWFK01000008.1"/>
</dbReference>
<evidence type="ECO:0000313" key="3">
    <source>
        <dbReference type="Proteomes" id="UP000037239"/>
    </source>
</evidence>